<dbReference type="PANTHER" id="PTHR19878">
    <property type="entry name" value="AUTOPHAGY PROTEIN 16-LIKE"/>
    <property type="match status" value="1"/>
</dbReference>
<dbReference type="GO" id="GO:0043495">
    <property type="term" value="F:protein-membrane adaptor activity"/>
    <property type="evidence" value="ECO:0007669"/>
    <property type="project" value="TreeGrafter"/>
</dbReference>
<evidence type="ECO:0000256" key="4">
    <source>
        <dbReference type="PROSITE-ProRule" id="PRU00221"/>
    </source>
</evidence>
<protein>
    <submittedName>
        <fullName evidence="7">Autophagy-related protein 16-1</fullName>
    </submittedName>
</protein>
<keyword evidence="5" id="KW-0175">Coiled coil</keyword>
<dbReference type="EMBL" id="HBUF01395588">
    <property type="protein sequence ID" value="CAG6735390.1"/>
    <property type="molecule type" value="Transcribed_RNA"/>
</dbReference>
<dbReference type="InterPro" id="IPR036322">
    <property type="entry name" value="WD40_repeat_dom_sf"/>
</dbReference>
<comment type="similarity">
    <text evidence="1">Belongs to the WD repeat ATG16 family.</text>
</comment>
<evidence type="ECO:0000256" key="1">
    <source>
        <dbReference type="ARBA" id="ARBA00009271"/>
    </source>
</evidence>
<dbReference type="AlphaFoldDB" id="A0A8D8WTQ0"/>
<dbReference type="GO" id="GO:0034045">
    <property type="term" value="C:phagophore assembly site membrane"/>
    <property type="evidence" value="ECO:0007669"/>
    <property type="project" value="TreeGrafter"/>
</dbReference>
<feature type="coiled-coil region" evidence="5">
    <location>
        <begin position="80"/>
        <end position="198"/>
    </location>
</feature>
<dbReference type="CDD" id="cd00200">
    <property type="entry name" value="WD40"/>
    <property type="match status" value="1"/>
</dbReference>
<dbReference type="EMBL" id="HBUF01051562">
    <property type="protein sequence ID" value="CAG6622012.1"/>
    <property type="molecule type" value="Transcribed_RNA"/>
</dbReference>
<evidence type="ECO:0000313" key="7">
    <source>
        <dbReference type="EMBL" id="CAG6672197.1"/>
    </source>
</evidence>
<evidence type="ECO:0000256" key="2">
    <source>
        <dbReference type="ARBA" id="ARBA00022574"/>
    </source>
</evidence>
<evidence type="ECO:0000256" key="3">
    <source>
        <dbReference type="ARBA" id="ARBA00022737"/>
    </source>
</evidence>
<dbReference type="GO" id="GO:0034274">
    <property type="term" value="C:Atg12-Atg5-Atg16 complex"/>
    <property type="evidence" value="ECO:0007669"/>
    <property type="project" value="TreeGrafter"/>
</dbReference>
<sequence>MDHKGDGAQYRSIILNNLLERNKRETVAFQDLVHFHNQLSDSSSVLKNENLRLSVQNETLRQDLLKGPSGSSDRAAQEKIHMLEQKVLAQQEELTELHKKRSENVQLLIDINAKQVERENEITTLKNKLQELVMNNTKLRAEVQLYQTNNKELQGLNQMLKDEHQALQLAFTHLEEKLRKAQDENREMVERLMKYKSKDVEKLNEENEKFVMIKHLRLQRDLEEAAMDPRGISPDAYLKDIGPVLCTSAVPTKASFHFEAHEGEISCVKWSPVDRVLATGGADRKVKLWDVSKGVPEKKGVLIGCNAGVMSIDFDSTGTLCLGASNDFASRVWTVQDQRMRHTLTGHSGKVMCAKFLGDPTKVASGSCDRTLKIWDLRSKVCTETKFAGSSCNDLVTYDGAGTTIISGHFDKKVRFWDFRSEEKVRDIELHGKITSLDLSKDCRYLLCCCRDDTLRKLDLRTNQIVSTFSAEGFKVQCDFTRAVFLVEDDYVAVGSIDGNIYVWDCNTGAVEAVLKDLHSAPVVSVAWQAFTSCLSSVDRSKQAVVWAN</sequence>
<dbReference type="Pfam" id="PF00400">
    <property type="entry name" value="WD40"/>
    <property type="match status" value="5"/>
</dbReference>
<dbReference type="EMBL" id="HBUF01395589">
    <property type="protein sequence ID" value="CAG6735391.1"/>
    <property type="molecule type" value="Transcribed_RNA"/>
</dbReference>
<keyword evidence="2 4" id="KW-0853">WD repeat</keyword>
<dbReference type="GO" id="GO:0000421">
    <property type="term" value="C:autophagosome membrane"/>
    <property type="evidence" value="ECO:0007669"/>
    <property type="project" value="TreeGrafter"/>
</dbReference>
<feature type="repeat" description="WD" evidence="4">
    <location>
        <begin position="344"/>
        <end position="385"/>
    </location>
</feature>
<dbReference type="SUPFAM" id="SSF50978">
    <property type="entry name" value="WD40 repeat-like"/>
    <property type="match status" value="1"/>
</dbReference>
<dbReference type="EMBL" id="HBUF01051563">
    <property type="protein sequence ID" value="CAG6622013.1"/>
    <property type="molecule type" value="Transcribed_RNA"/>
</dbReference>
<dbReference type="PANTHER" id="PTHR19878:SF8">
    <property type="entry name" value="AUTOPHAGY-RELATED 16, ISOFORM F"/>
    <property type="match status" value="1"/>
</dbReference>
<keyword evidence="3" id="KW-0677">Repeat</keyword>
<dbReference type="InterPro" id="IPR020472">
    <property type="entry name" value="WD40_PAC1"/>
</dbReference>
<evidence type="ECO:0000256" key="5">
    <source>
        <dbReference type="SAM" id="Coils"/>
    </source>
</evidence>
<dbReference type="InterPro" id="IPR001680">
    <property type="entry name" value="WD40_rpt"/>
</dbReference>
<dbReference type="GO" id="GO:0000045">
    <property type="term" value="P:autophagosome assembly"/>
    <property type="evidence" value="ECO:0007669"/>
    <property type="project" value="InterPro"/>
</dbReference>
<dbReference type="CDD" id="cd22887">
    <property type="entry name" value="Atg16_CCD"/>
    <property type="match status" value="1"/>
</dbReference>
<organism evidence="7">
    <name type="scientific">Cacopsylla melanoneura</name>
    <dbReference type="NCBI Taxonomy" id="428564"/>
    <lineage>
        <taxon>Eukaryota</taxon>
        <taxon>Metazoa</taxon>
        <taxon>Ecdysozoa</taxon>
        <taxon>Arthropoda</taxon>
        <taxon>Hexapoda</taxon>
        <taxon>Insecta</taxon>
        <taxon>Pterygota</taxon>
        <taxon>Neoptera</taxon>
        <taxon>Paraneoptera</taxon>
        <taxon>Hemiptera</taxon>
        <taxon>Sternorrhyncha</taxon>
        <taxon>Psylloidea</taxon>
        <taxon>Psyllidae</taxon>
        <taxon>Psyllinae</taxon>
        <taxon>Cacopsylla</taxon>
    </lineage>
</organism>
<reference evidence="7" key="1">
    <citation type="submission" date="2021-05" db="EMBL/GenBank/DDBJ databases">
        <authorList>
            <person name="Alioto T."/>
            <person name="Alioto T."/>
            <person name="Gomez Garrido J."/>
        </authorList>
    </citation>
    <scope>NUCLEOTIDE SEQUENCE</scope>
</reference>
<dbReference type="SMART" id="SM00320">
    <property type="entry name" value="WD40"/>
    <property type="match status" value="7"/>
</dbReference>
<dbReference type="EMBL" id="HBUF01227818">
    <property type="protein sequence ID" value="CAG6672198.1"/>
    <property type="molecule type" value="Transcribed_RNA"/>
</dbReference>
<feature type="repeat" description="WD" evidence="4">
    <location>
        <begin position="258"/>
        <end position="299"/>
    </location>
</feature>
<dbReference type="InterPro" id="IPR019775">
    <property type="entry name" value="WD40_repeat_CS"/>
</dbReference>
<dbReference type="InterPro" id="IPR015943">
    <property type="entry name" value="WD40/YVTN_repeat-like_dom_sf"/>
</dbReference>
<dbReference type="EMBL" id="HBUF01395590">
    <property type="protein sequence ID" value="CAG6735392.1"/>
    <property type="molecule type" value="Transcribed_RNA"/>
</dbReference>
<dbReference type="InterPro" id="IPR013923">
    <property type="entry name" value="Autophagy-rel_prot_16_dom"/>
</dbReference>
<dbReference type="Gene3D" id="2.130.10.10">
    <property type="entry name" value="YVTN repeat-like/Quinoprotein amine dehydrogenase"/>
    <property type="match status" value="2"/>
</dbReference>
<dbReference type="InterPro" id="IPR045160">
    <property type="entry name" value="ATG16"/>
</dbReference>
<dbReference type="PROSITE" id="PS50294">
    <property type="entry name" value="WD_REPEATS_REGION"/>
    <property type="match status" value="2"/>
</dbReference>
<dbReference type="EMBL" id="HBUF01567823">
    <property type="protein sequence ID" value="CAG6765292.1"/>
    <property type="molecule type" value="Transcribed_RNA"/>
</dbReference>
<dbReference type="EMBL" id="HBUF01567822">
    <property type="protein sequence ID" value="CAG6765291.1"/>
    <property type="molecule type" value="Transcribed_RNA"/>
</dbReference>
<accession>A0A8D8WTQ0</accession>
<evidence type="ECO:0000259" key="6">
    <source>
        <dbReference type="Pfam" id="PF08614"/>
    </source>
</evidence>
<dbReference type="PROSITE" id="PS00678">
    <property type="entry name" value="WD_REPEATS_1"/>
    <property type="match status" value="2"/>
</dbReference>
<dbReference type="EMBL" id="HBUF01227817">
    <property type="protein sequence ID" value="CAG6672197.1"/>
    <property type="molecule type" value="Transcribed_RNA"/>
</dbReference>
<dbReference type="PROSITE" id="PS50082">
    <property type="entry name" value="WD_REPEATS_2"/>
    <property type="match status" value="3"/>
</dbReference>
<feature type="domain" description="Autophagy-related protein 16" evidence="6">
    <location>
        <begin position="14"/>
        <end position="204"/>
    </location>
</feature>
<dbReference type="PRINTS" id="PR00320">
    <property type="entry name" value="GPROTEINBRPT"/>
</dbReference>
<proteinExistence type="inferred from homology"/>
<dbReference type="Pfam" id="PF08614">
    <property type="entry name" value="ATG16"/>
    <property type="match status" value="1"/>
</dbReference>
<feature type="repeat" description="WD" evidence="4">
    <location>
        <begin position="396"/>
        <end position="427"/>
    </location>
</feature>
<name>A0A8D8WTQ0_9HEMI</name>